<organism evidence="1 2">
    <name type="scientific">Candidatus Shapirobacteria bacterium GW2011_GWE1_38_10</name>
    <dbReference type="NCBI Taxonomy" id="1618488"/>
    <lineage>
        <taxon>Bacteria</taxon>
        <taxon>Candidatus Shapironibacteriota</taxon>
    </lineage>
</organism>
<dbReference type="PANTHER" id="PTHR43861:SF6">
    <property type="entry name" value="METHYLTRANSFERASE TYPE 11"/>
    <property type="match status" value="1"/>
</dbReference>
<evidence type="ECO:0000313" key="1">
    <source>
        <dbReference type="EMBL" id="KKQ49619.1"/>
    </source>
</evidence>
<dbReference type="Pfam" id="PF13489">
    <property type="entry name" value="Methyltransf_23"/>
    <property type="match status" value="1"/>
</dbReference>
<comment type="caution">
    <text evidence="1">The sequence shown here is derived from an EMBL/GenBank/DDBJ whole genome shotgun (WGS) entry which is preliminary data.</text>
</comment>
<accession>A0A0G0KKD6</accession>
<dbReference type="Gene3D" id="3.40.50.150">
    <property type="entry name" value="Vaccinia Virus protein VP39"/>
    <property type="match status" value="1"/>
</dbReference>
<name>A0A0G0KKD6_9BACT</name>
<dbReference type="EMBL" id="LBTX01000012">
    <property type="protein sequence ID" value="KKQ49619.1"/>
    <property type="molecule type" value="Genomic_DNA"/>
</dbReference>
<dbReference type="CDD" id="cd02440">
    <property type="entry name" value="AdoMet_MTases"/>
    <property type="match status" value="1"/>
</dbReference>
<dbReference type="SUPFAM" id="SSF53335">
    <property type="entry name" value="S-adenosyl-L-methionine-dependent methyltransferases"/>
    <property type="match status" value="1"/>
</dbReference>
<dbReference type="GO" id="GO:0032259">
    <property type="term" value="P:methylation"/>
    <property type="evidence" value="ECO:0007669"/>
    <property type="project" value="UniProtKB-KW"/>
</dbReference>
<proteinExistence type="predicted"/>
<sequence>MRENVYRIVKCNYCGSRNYKVIIKASKPVDFNKIFSTSKSVRGVQQIVKCKNCGLIYVNPQIEVRMLNRSYSKDSNLSYVDEAESRIDTFCESIKIIDKYFPQRGKILDVGAGSGFFLKVARDEGWRTWGVELSKWLSNYANEKYSVNIKQGTLKEAKFKDNYFDVITMWDVIEHLPNPDSELKEICRVLKPGGMLVVNYPDIGTPVARVMGSKWWFLFSTHLFYFDRRLMKKLLEKNNFENFEFKAYWQTISWGHLAEMLGLYSVTFSKIIKRILVRLGWEKVRVRYYAGQNTVIVRKTR</sequence>
<evidence type="ECO:0000313" key="2">
    <source>
        <dbReference type="Proteomes" id="UP000034231"/>
    </source>
</evidence>
<dbReference type="Proteomes" id="UP000034231">
    <property type="component" value="Unassembled WGS sequence"/>
</dbReference>
<protein>
    <submittedName>
        <fullName evidence="1">Methyltransferase type 12</fullName>
    </submittedName>
</protein>
<dbReference type="PATRIC" id="fig|1618488.3.peg.722"/>
<dbReference type="GO" id="GO:0008168">
    <property type="term" value="F:methyltransferase activity"/>
    <property type="evidence" value="ECO:0007669"/>
    <property type="project" value="UniProtKB-KW"/>
</dbReference>
<keyword evidence="1" id="KW-0808">Transferase</keyword>
<dbReference type="InterPro" id="IPR029063">
    <property type="entry name" value="SAM-dependent_MTases_sf"/>
</dbReference>
<reference evidence="1 2" key="1">
    <citation type="journal article" date="2015" name="Nature">
        <title>rRNA introns, odd ribosomes, and small enigmatic genomes across a large radiation of phyla.</title>
        <authorList>
            <person name="Brown C.T."/>
            <person name="Hug L.A."/>
            <person name="Thomas B.C."/>
            <person name="Sharon I."/>
            <person name="Castelle C.J."/>
            <person name="Singh A."/>
            <person name="Wilkins M.J."/>
            <person name="Williams K.H."/>
            <person name="Banfield J.F."/>
        </authorList>
    </citation>
    <scope>NUCLEOTIDE SEQUENCE [LARGE SCALE GENOMIC DNA]</scope>
</reference>
<gene>
    <name evidence="1" type="ORF">US68_C0012G0014</name>
</gene>
<dbReference type="PANTHER" id="PTHR43861">
    <property type="entry name" value="TRANS-ACONITATE 2-METHYLTRANSFERASE-RELATED"/>
    <property type="match status" value="1"/>
</dbReference>
<dbReference type="AlphaFoldDB" id="A0A0G0KKD6"/>
<keyword evidence="1" id="KW-0489">Methyltransferase</keyword>